<feature type="chain" id="PRO_5026836751" evidence="2">
    <location>
        <begin position="22"/>
        <end position="155"/>
    </location>
</feature>
<dbReference type="PROSITE" id="PS50041">
    <property type="entry name" value="C_TYPE_LECTIN_2"/>
    <property type="match status" value="1"/>
</dbReference>
<dbReference type="PROSITE" id="PS00615">
    <property type="entry name" value="C_TYPE_LECTIN_1"/>
    <property type="match status" value="1"/>
</dbReference>
<dbReference type="InterPro" id="IPR001304">
    <property type="entry name" value="C-type_lectin-like"/>
</dbReference>
<reference evidence="4" key="1">
    <citation type="submission" date="2019-09" db="EMBL/GenBank/DDBJ databases">
        <title>Cloning and expression analysis of SpCTLD from mud crab, Scylla paramamosain.</title>
        <authorList>
            <person name="Wang T."/>
            <person name="Ma C."/>
            <person name="Zhao M."/>
            <person name="Zhang F."/>
            <person name="Ma L."/>
        </authorList>
    </citation>
    <scope>NUCLEOTIDE SEQUENCE</scope>
    <source>
        <strain evidence="4">PB.47898.1</strain>
    </source>
</reference>
<accession>A0A6M8NU39</accession>
<dbReference type="Pfam" id="PF00059">
    <property type="entry name" value="Lectin_C"/>
    <property type="match status" value="1"/>
</dbReference>
<feature type="signal peptide" evidence="2">
    <location>
        <begin position="1"/>
        <end position="21"/>
    </location>
</feature>
<dbReference type="SMART" id="SM00034">
    <property type="entry name" value="CLECT"/>
    <property type="match status" value="1"/>
</dbReference>
<dbReference type="EMBL" id="MN508365">
    <property type="protein sequence ID" value="QKG02480.1"/>
    <property type="molecule type" value="mRNA"/>
</dbReference>
<proteinExistence type="evidence at transcript level"/>
<gene>
    <name evidence="4" type="primary">CTLD</name>
</gene>
<dbReference type="AlphaFoldDB" id="A0A6M8NU39"/>
<sequence length="155" mass="18288">MAPSRPLVLLTVLLSLTLIAAKRMTCPGNWMKFENLCVWPSNSSMTNWEAIEECKKRGADLLFINNSEENYFLAGILFVMRMDTVWLGLNDLRLDHVYEWEGKEKLTYTNFFKGEPYDRKRHPEDCVAMSKELGYKWSSEYCFDYKLFVCRKRLS</sequence>
<dbReference type="SUPFAM" id="SSF56436">
    <property type="entry name" value="C-type lectin-like"/>
    <property type="match status" value="1"/>
</dbReference>
<evidence type="ECO:0000313" key="4">
    <source>
        <dbReference type="EMBL" id="QKG02480.1"/>
    </source>
</evidence>
<keyword evidence="2" id="KW-0732">Signal</keyword>
<organism evidence="4">
    <name type="scientific">Scylla paramamosain</name>
    <name type="common">Mud crab</name>
    <dbReference type="NCBI Taxonomy" id="85552"/>
    <lineage>
        <taxon>Eukaryota</taxon>
        <taxon>Metazoa</taxon>
        <taxon>Ecdysozoa</taxon>
        <taxon>Arthropoda</taxon>
        <taxon>Crustacea</taxon>
        <taxon>Multicrustacea</taxon>
        <taxon>Malacostraca</taxon>
        <taxon>Eumalacostraca</taxon>
        <taxon>Eucarida</taxon>
        <taxon>Decapoda</taxon>
        <taxon>Pleocyemata</taxon>
        <taxon>Brachyura</taxon>
        <taxon>Eubrachyura</taxon>
        <taxon>Portunoidea</taxon>
        <taxon>Portunidae</taxon>
        <taxon>Portuninae</taxon>
        <taxon>Scylla</taxon>
    </lineage>
</organism>
<dbReference type="InterPro" id="IPR050111">
    <property type="entry name" value="C-type_lectin/snaclec_domain"/>
</dbReference>
<dbReference type="PANTHER" id="PTHR22803">
    <property type="entry name" value="MANNOSE, PHOSPHOLIPASE, LECTIN RECEPTOR RELATED"/>
    <property type="match status" value="1"/>
</dbReference>
<dbReference type="InterPro" id="IPR018378">
    <property type="entry name" value="C-type_lectin_CS"/>
</dbReference>
<dbReference type="InterPro" id="IPR016187">
    <property type="entry name" value="CTDL_fold"/>
</dbReference>
<evidence type="ECO:0000256" key="2">
    <source>
        <dbReference type="SAM" id="SignalP"/>
    </source>
</evidence>
<protein>
    <submittedName>
        <fullName evidence="4">Paramamosain</fullName>
    </submittedName>
</protein>
<feature type="domain" description="C-type lectin" evidence="3">
    <location>
        <begin position="33"/>
        <end position="151"/>
    </location>
</feature>
<dbReference type="CDD" id="cd00037">
    <property type="entry name" value="CLECT"/>
    <property type="match status" value="1"/>
</dbReference>
<dbReference type="Gene3D" id="3.10.100.10">
    <property type="entry name" value="Mannose-Binding Protein A, subunit A"/>
    <property type="match status" value="1"/>
</dbReference>
<keyword evidence="1" id="KW-1015">Disulfide bond</keyword>
<dbReference type="InterPro" id="IPR016186">
    <property type="entry name" value="C-type_lectin-like/link_sf"/>
</dbReference>
<name>A0A6M8NU39_SCYPA</name>
<evidence type="ECO:0000256" key="1">
    <source>
        <dbReference type="ARBA" id="ARBA00023157"/>
    </source>
</evidence>
<evidence type="ECO:0000259" key="3">
    <source>
        <dbReference type="PROSITE" id="PS50041"/>
    </source>
</evidence>